<name>A0A1G2C7L5_9BACT</name>
<sequence>MTLETKICQNCKSKFTIEPDDFEFYKKIDVVPPAMCSLCRAQRRLAFRNERVFYKRACDKCKREVISMYSPNKPYPVWCYECWFADDWDSTDYGQAYDPARPFLEQVQEVYAKVPKVALIYVRSINSKYVNISADNKNCYMLVESSNNEGCIHSYWVQQCRDSVDLSYSHQTELAYESDDCYNCYEIFYIKGCHDCRNSYFLYDCRGCSDCIGCVNLRNKQYHVFNRPLGKEDYDKFVAEARLDTTGGVESMRKKFGEFLATQPRKYAEIVNAPGSSGNYISDAKNCRECFHSYDAEDCAYGEHVWRNAKDCMDVSTAGRNANMIYNSINTGIDVANHICCVQGWSSTFLEYSLNCFNSNHCLGSAGLRKRDYCILNKQYTKEEYEELRENIVAEMKAKNEYGEFFPPSFAPFGYNETVAQEQFPLTKEQALKLGFGWEEHPRGTYGKETVQWKDVPDSIKDFKSADINKEVFACVNCKKNYRIIAAEFQFYKHLNIPLSRMCPDCRHARRVAARGPNRLSSPQQCRCDYKLYVNEVIHAHHKDGRCPNMFRSTYAPDGPEILYCESCYNSETV</sequence>
<dbReference type="EMBL" id="MHKU01000006">
    <property type="protein sequence ID" value="OGY97206.1"/>
    <property type="molecule type" value="Genomic_DNA"/>
</dbReference>
<dbReference type="Proteomes" id="UP000176648">
    <property type="component" value="Unassembled WGS sequence"/>
</dbReference>
<gene>
    <name evidence="1" type="ORF">A2122_02280</name>
</gene>
<evidence type="ECO:0008006" key="3">
    <source>
        <dbReference type="Google" id="ProtNLM"/>
    </source>
</evidence>
<reference evidence="1 2" key="1">
    <citation type="journal article" date="2016" name="Nat. Commun.">
        <title>Thousands of microbial genomes shed light on interconnected biogeochemical processes in an aquifer system.</title>
        <authorList>
            <person name="Anantharaman K."/>
            <person name="Brown C.T."/>
            <person name="Hug L.A."/>
            <person name="Sharon I."/>
            <person name="Castelle C.J."/>
            <person name="Probst A.J."/>
            <person name="Thomas B.C."/>
            <person name="Singh A."/>
            <person name="Wilkins M.J."/>
            <person name="Karaoz U."/>
            <person name="Brodie E.L."/>
            <person name="Williams K.H."/>
            <person name="Hubbard S.S."/>
            <person name="Banfield J.F."/>
        </authorList>
    </citation>
    <scope>NUCLEOTIDE SEQUENCE [LARGE SCALE GENOMIC DNA]</scope>
</reference>
<comment type="caution">
    <text evidence="1">The sequence shown here is derived from an EMBL/GenBank/DDBJ whole genome shotgun (WGS) entry which is preliminary data.</text>
</comment>
<evidence type="ECO:0000313" key="1">
    <source>
        <dbReference type="EMBL" id="OGY97206.1"/>
    </source>
</evidence>
<organism evidence="1 2">
    <name type="scientific">Candidatus Liptonbacteria bacterium GWB1_49_6</name>
    <dbReference type="NCBI Taxonomy" id="1798644"/>
    <lineage>
        <taxon>Bacteria</taxon>
        <taxon>Candidatus Liptoniibacteriota</taxon>
    </lineage>
</organism>
<proteinExistence type="predicted"/>
<accession>A0A1G2C7L5</accession>
<protein>
    <recommendedName>
        <fullName evidence="3">Zinc-binding domain-containing protein</fullName>
    </recommendedName>
</protein>
<evidence type="ECO:0000313" key="2">
    <source>
        <dbReference type="Proteomes" id="UP000176648"/>
    </source>
</evidence>
<dbReference type="AlphaFoldDB" id="A0A1G2C7L5"/>